<dbReference type="Pfam" id="PF06144">
    <property type="entry name" value="DNA_pol3_delta"/>
    <property type="match status" value="1"/>
</dbReference>
<keyword evidence="3" id="KW-0808">Transferase</keyword>
<dbReference type="EC" id="2.7.7.7" evidence="1"/>
<evidence type="ECO:0000256" key="4">
    <source>
        <dbReference type="ARBA" id="ARBA00022695"/>
    </source>
</evidence>
<dbReference type="GO" id="GO:0003677">
    <property type="term" value="F:DNA binding"/>
    <property type="evidence" value="ECO:0007669"/>
    <property type="project" value="InterPro"/>
</dbReference>
<accession>Q8DIL1</accession>
<dbReference type="PANTHER" id="PTHR34388">
    <property type="entry name" value="DNA POLYMERASE III SUBUNIT DELTA"/>
    <property type="match status" value="1"/>
</dbReference>
<dbReference type="Proteomes" id="UP000000440">
    <property type="component" value="Chromosome"/>
</dbReference>
<dbReference type="Gene3D" id="1.10.8.60">
    <property type="match status" value="1"/>
</dbReference>
<dbReference type="InterPro" id="IPR005790">
    <property type="entry name" value="DNA_polIII_delta"/>
</dbReference>
<feature type="domain" description="DNA polymerase III delta subunit-like C-terminal" evidence="10">
    <location>
        <begin position="205"/>
        <end position="311"/>
    </location>
</feature>
<dbReference type="InterPro" id="IPR008921">
    <property type="entry name" value="DNA_pol3_clamp-load_cplx_C"/>
</dbReference>
<name>Q8DIL1_THEVB</name>
<evidence type="ECO:0000256" key="1">
    <source>
        <dbReference type="ARBA" id="ARBA00012417"/>
    </source>
</evidence>
<dbReference type="EnsemblBacteria" id="BAC09125">
    <property type="protein sequence ID" value="BAC09125"/>
    <property type="gene ID" value="BAC09125"/>
</dbReference>
<evidence type="ECO:0000256" key="5">
    <source>
        <dbReference type="ARBA" id="ARBA00022705"/>
    </source>
</evidence>
<dbReference type="PATRIC" id="fig|197221.4.peg.1649"/>
<dbReference type="GO" id="GO:0003887">
    <property type="term" value="F:DNA-directed DNA polymerase activity"/>
    <property type="evidence" value="ECO:0007669"/>
    <property type="project" value="UniProtKB-KW"/>
</dbReference>
<keyword evidence="6" id="KW-0239">DNA-directed DNA polymerase</keyword>
<dbReference type="eggNOG" id="COG1466">
    <property type="taxonomic scope" value="Bacteria"/>
</dbReference>
<feature type="domain" description="DNA polymerase III delta N-terminal" evidence="9">
    <location>
        <begin position="11"/>
        <end position="130"/>
    </location>
</feature>
<comment type="similarity">
    <text evidence="7">Belongs to the DNA polymerase HolA subunit family.</text>
</comment>
<evidence type="ECO:0000259" key="9">
    <source>
        <dbReference type="Pfam" id="PF06144"/>
    </source>
</evidence>
<evidence type="ECO:0000259" key="10">
    <source>
        <dbReference type="Pfam" id="PF21694"/>
    </source>
</evidence>
<dbReference type="InterPro" id="IPR027417">
    <property type="entry name" value="P-loop_NTPase"/>
</dbReference>
<protein>
    <recommendedName>
        <fullName evidence="2">DNA polymerase III subunit delta</fullName>
        <ecNumber evidence="1">2.7.7.7</ecNumber>
    </recommendedName>
</protein>
<evidence type="ECO:0000313" key="11">
    <source>
        <dbReference type="EMBL" id="BAC09125.1"/>
    </source>
</evidence>
<sequence length="342" mass="38338">MRENFCIMPVYFYWGEDQFQLEQAVKNLRQQVVDPLWESFNFEKFAGEDAVAVQAALAQAMTPPLGGGDRLVWLMNTTLGQRCSAELLADLELTLPQIPPNCHLLLTSTQKPDSRSKAVKLLQQHGNIQEFNPIAPWKTAEIEQQIREAAQRYQLHLPPEGLQLLAEAVGNDSRQLRNELEKLALFAGDRPLTAEDITTLVHATQQNSLTLASTLLRGDTAAALTQLEDLLLQNEPPLRLLATLTKQFRTWLWVKLLSHERDNQRIAKLAEVGNPKRVYFLQKEVNAVALPSLQACLQILLATEYQLKVGAEPVATLRQGMIQLSLTCSRRSWGDRSGGGDN</sequence>
<keyword evidence="4" id="KW-0548">Nucleotidyltransferase</keyword>
<evidence type="ECO:0000313" key="12">
    <source>
        <dbReference type="Proteomes" id="UP000000440"/>
    </source>
</evidence>
<dbReference type="AlphaFoldDB" id="Q8DIL1"/>
<dbReference type="Pfam" id="PF21694">
    <property type="entry name" value="DNA_pol3_delta_C"/>
    <property type="match status" value="1"/>
</dbReference>
<evidence type="ECO:0000256" key="6">
    <source>
        <dbReference type="ARBA" id="ARBA00022932"/>
    </source>
</evidence>
<evidence type="ECO:0000256" key="2">
    <source>
        <dbReference type="ARBA" id="ARBA00017703"/>
    </source>
</evidence>
<dbReference type="Gene3D" id="3.40.50.300">
    <property type="entry name" value="P-loop containing nucleotide triphosphate hydrolases"/>
    <property type="match status" value="1"/>
</dbReference>
<organism evidence="11 12">
    <name type="scientific">Thermosynechococcus vestitus (strain NIES-2133 / IAM M-273 / BP-1)</name>
    <dbReference type="NCBI Taxonomy" id="197221"/>
    <lineage>
        <taxon>Bacteria</taxon>
        <taxon>Bacillati</taxon>
        <taxon>Cyanobacteriota</taxon>
        <taxon>Cyanophyceae</taxon>
        <taxon>Acaryochloridales</taxon>
        <taxon>Thermosynechococcaceae</taxon>
        <taxon>Thermosynechococcus</taxon>
    </lineage>
</organism>
<dbReference type="KEGG" id="tel:tlr1573"/>
<comment type="catalytic activity">
    <reaction evidence="8">
        <text>DNA(n) + a 2'-deoxyribonucleoside 5'-triphosphate = DNA(n+1) + diphosphate</text>
        <dbReference type="Rhea" id="RHEA:22508"/>
        <dbReference type="Rhea" id="RHEA-COMP:17339"/>
        <dbReference type="Rhea" id="RHEA-COMP:17340"/>
        <dbReference type="ChEBI" id="CHEBI:33019"/>
        <dbReference type="ChEBI" id="CHEBI:61560"/>
        <dbReference type="ChEBI" id="CHEBI:173112"/>
        <dbReference type="EC" id="2.7.7.7"/>
    </reaction>
</comment>
<dbReference type="NCBIfam" id="TIGR01128">
    <property type="entry name" value="holA"/>
    <property type="match status" value="1"/>
</dbReference>
<gene>
    <name evidence="11" type="ordered locus">tlr1573</name>
</gene>
<evidence type="ECO:0000256" key="8">
    <source>
        <dbReference type="ARBA" id="ARBA00049244"/>
    </source>
</evidence>
<keyword evidence="5" id="KW-0235">DNA replication</keyword>
<dbReference type="PANTHER" id="PTHR34388:SF1">
    <property type="entry name" value="DNA POLYMERASE III SUBUNIT DELTA"/>
    <property type="match status" value="1"/>
</dbReference>
<proteinExistence type="inferred from homology"/>
<dbReference type="GO" id="GO:0006261">
    <property type="term" value="P:DNA-templated DNA replication"/>
    <property type="evidence" value="ECO:0007669"/>
    <property type="project" value="TreeGrafter"/>
</dbReference>
<dbReference type="Gene3D" id="1.20.272.10">
    <property type="match status" value="1"/>
</dbReference>
<dbReference type="InterPro" id="IPR010372">
    <property type="entry name" value="DNA_pol3_delta_N"/>
</dbReference>
<evidence type="ECO:0000256" key="3">
    <source>
        <dbReference type="ARBA" id="ARBA00022679"/>
    </source>
</evidence>
<reference evidence="11 12" key="1">
    <citation type="journal article" date="2002" name="DNA Res.">
        <title>Complete genome structure of the thermophilic cyanobacterium Thermosynechococcus elongatus BP-1.</title>
        <authorList>
            <person name="Nakamura Y."/>
            <person name="Kaneko T."/>
            <person name="Sato S."/>
            <person name="Ikeuchi M."/>
            <person name="Katoh H."/>
            <person name="Sasamoto S."/>
            <person name="Watanabe A."/>
            <person name="Iriguchi M."/>
            <person name="Kawashima K."/>
            <person name="Kimura T."/>
            <person name="Kishida Y."/>
            <person name="Kiyokawa C."/>
            <person name="Kohara M."/>
            <person name="Matsumoto M."/>
            <person name="Matsuno A."/>
            <person name="Nakazaki N."/>
            <person name="Shimpo S."/>
            <person name="Sugimoto M."/>
            <person name="Takeuchi C."/>
            <person name="Yamada M."/>
            <person name="Tabata S."/>
        </authorList>
    </citation>
    <scope>NUCLEOTIDE SEQUENCE [LARGE SCALE GENOMIC DNA]</scope>
    <source>
        <strain evidence="12">IAM M-273 / NIES-2133 / BP-1</strain>
    </source>
</reference>
<dbReference type="SUPFAM" id="SSF52540">
    <property type="entry name" value="P-loop containing nucleoside triphosphate hydrolases"/>
    <property type="match status" value="1"/>
</dbReference>
<keyword evidence="12" id="KW-1185">Reference proteome</keyword>
<evidence type="ECO:0000256" key="7">
    <source>
        <dbReference type="ARBA" id="ARBA00034754"/>
    </source>
</evidence>
<dbReference type="GO" id="GO:0009360">
    <property type="term" value="C:DNA polymerase III complex"/>
    <property type="evidence" value="ECO:0007669"/>
    <property type="project" value="InterPro"/>
</dbReference>
<dbReference type="InterPro" id="IPR048466">
    <property type="entry name" value="DNA_pol3_delta-like_C"/>
</dbReference>
<dbReference type="STRING" id="197221.gene:10748175"/>
<dbReference type="EMBL" id="BA000039">
    <property type="protein sequence ID" value="BAC09125.1"/>
    <property type="molecule type" value="Genomic_DNA"/>
</dbReference>
<dbReference type="SUPFAM" id="SSF48019">
    <property type="entry name" value="post-AAA+ oligomerization domain-like"/>
    <property type="match status" value="1"/>
</dbReference>